<proteinExistence type="predicted"/>
<keyword evidence="2" id="KW-1185">Reference proteome</keyword>
<accession>A0ACB7SL46</accession>
<name>A0ACB7SL46_HYAAI</name>
<protein>
    <submittedName>
        <fullName evidence="1">Uncharacterized protein</fullName>
    </submittedName>
</protein>
<sequence length="118" mass="13254">MSHELRHFPMAEACALSSGRGRHSLDIEHTLREIIPGKKRKGRFQALLHKASNAASRNTLIACGNFNTMNPAWGYNKYTAKGRNLYRDATELDFTLITDPTHLTRIGNSVSRDTSARQ</sequence>
<reference evidence="1" key="1">
    <citation type="submission" date="2020-05" db="EMBL/GenBank/DDBJ databases">
        <title>Large-scale comparative analyses of tick genomes elucidate their genetic diversity and vector capacities.</title>
        <authorList>
            <person name="Jia N."/>
            <person name="Wang J."/>
            <person name="Shi W."/>
            <person name="Du L."/>
            <person name="Sun Y."/>
            <person name="Zhan W."/>
            <person name="Jiang J."/>
            <person name="Wang Q."/>
            <person name="Zhang B."/>
            <person name="Ji P."/>
            <person name="Sakyi L.B."/>
            <person name="Cui X."/>
            <person name="Yuan T."/>
            <person name="Jiang B."/>
            <person name="Yang W."/>
            <person name="Lam T.T.-Y."/>
            <person name="Chang Q."/>
            <person name="Ding S."/>
            <person name="Wang X."/>
            <person name="Zhu J."/>
            <person name="Ruan X."/>
            <person name="Zhao L."/>
            <person name="Wei J."/>
            <person name="Que T."/>
            <person name="Du C."/>
            <person name="Cheng J."/>
            <person name="Dai P."/>
            <person name="Han X."/>
            <person name="Huang E."/>
            <person name="Gao Y."/>
            <person name="Liu J."/>
            <person name="Shao H."/>
            <person name="Ye R."/>
            <person name="Li L."/>
            <person name="Wei W."/>
            <person name="Wang X."/>
            <person name="Wang C."/>
            <person name="Yang T."/>
            <person name="Huo Q."/>
            <person name="Li W."/>
            <person name="Guo W."/>
            <person name="Chen H."/>
            <person name="Zhou L."/>
            <person name="Ni X."/>
            <person name="Tian J."/>
            <person name="Zhou Y."/>
            <person name="Sheng Y."/>
            <person name="Liu T."/>
            <person name="Pan Y."/>
            <person name="Xia L."/>
            <person name="Li J."/>
            <person name="Zhao F."/>
            <person name="Cao W."/>
        </authorList>
    </citation>
    <scope>NUCLEOTIDE SEQUENCE</scope>
    <source>
        <strain evidence="1">Hyas-2018</strain>
    </source>
</reference>
<dbReference type="EMBL" id="CM023483">
    <property type="protein sequence ID" value="KAH6934766.1"/>
    <property type="molecule type" value="Genomic_DNA"/>
</dbReference>
<comment type="caution">
    <text evidence="1">The sequence shown here is derived from an EMBL/GenBank/DDBJ whole genome shotgun (WGS) entry which is preliminary data.</text>
</comment>
<gene>
    <name evidence="1" type="ORF">HPB50_000697</name>
</gene>
<organism evidence="1 2">
    <name type="scientific">Hyalomma asiaticum</name>
    <name type="common">Tick</name>
    <dbReference type="NCBI Taxonomy" id="266040"/>
    <lineage>
        <taxon>Eukaryota</taxon>
        <taxon>Metazoa</taxon>
        <taxon>Ecdysozoa</taxon>
        <taxon>Arthropoda</taxon>
        <taxon>Chelicerata</taxon>
        <taxon>Arachnida</taxon>
        <taxon>Acari</taxon>
        <taxon>Parasitiformes</taxon>
        <taxon>Ixodida</taxon>
        <taxon>Ixodoidea</taxon>
        <taxon>Ixodidae</taxon>
        <taxon>Hyalomminae</taxon>
        <taxon>Hyalomma</taxon>
    </lineage>
</organism>
<dbReference type="Proteomes" id="UP000821845">
    <property type="component" value="Chromosome 3"/>
</dbReference>
<evidence type="ECO:0000313" key="2">
    <source>
        <dbReference type="Proteomes" id="UP000821845"/>
    </source>
</evidence>
<evidence type="ECO:0000313" key="1">
    <source>
        <dbReference type="EMBL" id="KAH6934766.1"/>
    </source>
</evidence>